<protein>
    <submittedName>
        <fullName evidence="4">Serine hydrolase</fullName>
    </submittedName>
</protein>
<dbReference type="SUPFAM" id="SSF56601">
    <property type="entry name" value="beta-lactamase/transpeptidase-like"/>
    <property type="match status" value="1"/>
</dbReference>
<dbReference type="Gene3D" id="3.40.710.10">
    <property type="entry name" value="DD-peptidase/beta-lactamase superfamily"/>
    <property type="match status" value="2"/>
</dbReference>
<keyword evidence="5" id="KW-1185">Reference proteome</keyword>
<dbReference type="InterPro" id="IPR005180">
    <property type="entry name" value="DUF302"/>
</dbReference>
<feature type="chain" id="PRO_5045063547" evidence="1">
    <location>
        <begin position="28"/>
        <end position="463"/>
    </location>
</feature>
<dbReference type="EMBL" id="JBHSRS010000084">
    <property type="protein sequence ID" value="MFC6283921.1"/>
    <property type="molecule type" value="Genomic_DNA"/>
</dbReference>
<evidence type="ECO:0000259" key="3">
    <source>
        <dbReference type="Pfam" id="PF03625"/>
    </source>
</evidence>
<evidence type="ECO:0000259" key="2">
    <source>
        <dbReference type="Pfam" id="PF00144"/>
    </source>
</evidence>
<feature type="signal peptide" evidence="1">
    <location>
        <begin position="1"/>
        <end position="27"/>
    </location>
</feature>
<dbReference type="PANTHER" id="PTHR46825:SF9">
    <property type="entry name" value="BETA-LACTAMASE-RELATED DOMAIN-CONTAINING PROTEIN"/>
    <property type="match status" value="1"/>
</dbReference>
<reference evidence="5" key="1">
    <citation type="journal article" date="2019" name="Int. J. Syst. Evol. Microbiol.">
        <title>The Global Catalogue of Microorganisms (GCM) 10K type strain sequencing project: providing services to taxonomists for standard genome sequencing and annotation.</title>
        <authorList>
            <consortium name="The Broad Institute Genomics Platform"/>
            <consortium name="The Broad Institute Genome Sequencing Center for Infectious Disease"/>
            <person name="Wu L."/>
            <person name="Ma J."/>
        </authorList>
    </citation>
    <scope>NUCLEOTIDE SEQUENCE [LARGE SCALE GENOMIC DNA]</scope>
    <source>
        <strain evidence="5">CCUG 39402</strain>
    </source>
</reference>
<dbReference type="Pfam" id="PF03625">
    <property type="entry name" value="DUF302"/>
    <property type="match status" value="1"/>
</dbReference>
<accession>A0ABW1U243</accession>
<feature type="domain" description="Beta-lactamase-related" evidence="2">
    <location>
        <begin position="41"/>
        <end position="128"/>
    </location>
</feature>
<dbReference type="SUPFAM" id="SSF103247">
    <property type="entry name" value="TT1751-like"/>
    <property type="match status" value="1"/>
</dbReference>
<evidence type="ECO:0000256" key="1">
    <source>
        <dbReference type="SAM" id="SignalP"/>
    </source>
</evidence>
<dbReference type="Gene3D" id="3.30.310.70">
    <property type="entry name" value="TT1751-like domain"/>
    <property type="match status" value="1"/>
</dbReference>
<keyword evidence="1" id="KW-0732">Signal</keyword>
<gene>
    <name evidence="4" type="ORF">ACFQND_22050</name>
</gene>
<dbReference type="RefSeq" id="WP_371439689.1">
    <property type="nucleotide sequence ID" value="NZ_JBHSRS010000084.1"/>
</dbReference>
<dbReference type="InterPro" id="IPR035923">
    <property type="entry name" value="TT1751-like_sf"/>
</dbReference>
<proteinExistence type="predicted"/>
<dbReference type="GO" id="GO:0016787">
    <property type="term" value="F:hydrolase activity"/>
    <property type="evidence" value="ECO:0007669"/>
    <property type="project" value="UniProtKB-KW"/>
</dbReference>
<dbReference type="Pfam" id="PF00144">
    <property type="entry name" value="Beta-lactamase"/>
    <property type="match status" value="1"/>
</dbReference>
<organism evidence="4 5">
    <name type="scientific">Polaromonas aquatica</name>
    <dbReference type="NCBI Taxonomy" id="332657"/>
    <lineage>
        <taxon>Bacteria</taxon>
        <taxon>Pseudomonadati</taxon>
        <taxon>Pseudomonadota</taxon>
        <taxon>Betaproteobacteria</taxon>
        <taxon>Burkholderiales</taxon>
        <taxon>Comamonadaceae</taxon>
        <taxon>Polaromonas</taxon>
    </lineage>
</organism>
<comment type="caution">
    <text evidence="4">The sequence shown here is derived from an EMBL/GenBank/DDBJ whole genome shotgun (WGS) entry which is preliminary data.</text>
</comment>
<feature type="domain" description="DUF302" evidence="3">
    <location>
        <begin position="368"/>
        <end position="429"/>
    </location>
</feature>
<dbReference type="InterPro" id="IPR001466">
    <property type="entry name" value="Beta-lactam-related"/>
</dbReference>
<evidence type="ECO:0000313" key="4">
    <source>
        <dbReference type="EMBL" id="MFC6283921.1"/>
    </source>
</evidence>
<dbReference type="InterPro" id="IPR050491">
    <property type="entry name" value="AmpC-like"/>
</dbReference>
<evidence type="ECO:0000313" key="5">
    <source>
        <dbReference type="Proteomes" id="UP001596270"/>
    </source>
</evidence>
<dbReference type="Proteomes" id="UP001596270">
    <property type="component" value="Unassembled WGS sequence"/>
</dbReference>
<keyword evidence="4" id="KW-0378">Hydrolase</keyword>
<name>A0ABW1U243_9BURK</name>
<dbReference type="InterPro" id="IPR012338">
    <property type="entry name" value="Beta-lactam/transpept-like"/>
</dbReference>
<dbReference type="PANTHER" id="PTHR46825">
    <property type="entry name" value="D-ALANYL-D-ALANINE-CARBOXYPEPTIDASE/ENDOPEPTIDASE AMPH"/>
    <property type="match status" value="1"/>
</dbReference>
<sequence length="463" mass="49501">MQKFLLPLKKFLLVGLLLAAPHASLWAQRGNPDVAYAGQSIDQMIAAFMAEEKISGMAVAIVQAPYITRVTGYGLGDVATRRLSASHTMFDIGQMANAYLAVAILQLVEGNKLRLEDAVAKFVPAAPTDLTVGQAIRRGDETSRWLAPLIEKAGGQSAEDHIRANQIERLGLRHTTFGSALPSLLWEKTASPHSGFLKIPALINPAEPATGYAGASPVAVPSGLRIYASAEDISLWDISLAGEILIASPALRKWLYSAPEGAVSSGPWYFPGHKGLMVTTGSSAGFTSLLSRFTDASELLCVTLLANREDVDLTQLARRIAGAYDARLGPPLATSRLRAQQSPFPVKETMGRLEKILRDRGTKIIARIDHAQAAQEAKLQLAPTEELIFGNPAAGTLLMQANPAVVIDLPLRAAAWEKDDAVWLTATDPMAITADHGIKGRDALTLKMRAAIDSALREAVAAP</sequence>
<dbReference type="CDD" id="cd14797">
    <property type="entry name" value="DUF302"/>
    <property type="match status" value="1"/>
</dbReference>